<dbReference type="PANTHER" id="PTHR31409">
    <property type="entry name" value="WASH COMPLEX SUBUNIT 4"/>
    <property type="match status" value="1"/>
</dbReference>
<dbReference type="OrthoDB" id="10261210at2759"/>
<name>A0A1W4WXN1_AGRPL</name>
<dbReference type="InterPro" id="IPR028283">
    <property type="entry name" value="WASH-7_C"/>
</dbReference>
<feature type="domain" description="WASH complex subunit 7 C-terminal" evidence="3">
    <location>
        <begin position="928"/>
        <end position="1090"/>
    </location>
</feature>
<proteinExistence type="predicted"/>
<dbReference type="FunCoup" id="A0A1W4WXN1">
    <property type="interactions" value="2018"/>
</dbReference>
<sequence length="1091" mass="126752">MLEPRELIERKITKEAEERAAKEQLHQYGIFLNNYQSRLNTFIQSLPYNNLLCKPIIYVEAKPFEDLDIVNIVYSDNKLLSRILASLGSLCEEASFLSKQARTHFYVTLTYYRDDNVKHIEVIDTSNNLIEVLQKLYFFVLRCNNVIGLILRQLCALLGKNLYKGASSTCFFEPLSSLGDLLVCLVTLDNMLNTPNIKSAWLFYCKIVKSGLHNPKKFDVTLDSLRGLDESLGRIEVKLLRGTVFQQAIEKCVEEDYLVSLKNSNISNELFLYINQLLIELEKDDTSIFYIPNWIKLNIMFVFHYKLFGTLDKKLYKRLAEVNRKNVACTLYGTVMIYPDKFLVEHIPNLGRNTDEKILTNNKGNRITLIDQNFYKDSSNLFVESCLWIIDIREVLKKDMYSFKEKDLQEICSLIVLGLKLLVKNSKLSKWILNLHEEEGKPITKSTLFSLFKLIEVMKAMQFTFQKNCLPLAYTTCLVAQHLTHIARSKLTIIKKSFVREKSYKEQQLDIISSLNVAENALKGPNTHQRILVAKLALSASGIPSGMLSELRSVINCIEVISGINDLLESSFDGSFMHWQSTLLPVFLSKVISTKADISRIYLLLDAFEDHRTLIKDKNCSTINNLIQRYLVDPLNQLIETNLRIQTHMHLNPVSISPFKNLPPTSLKNYIPTKFFNEFFNVKQDIEHYLSTTFYNLTTVVLHDWKTYGEMRRLAQLQYSLETVEDGLPMQTLEQGLDVLEIMRNIDIFVSKYMYNLNNQVFIEEWSNNKYLNTIGISHVANSIRSHGIGIMNTTVNFIYQFLQKKFYIFSQFMFDEQIKSRLLKDIKYFTDHKEELRQMYPYERAEKFNTGIRRLGVNEEGYSYLDLFRKLITQIGNAMGYVRMIRSGGRRCLADATCFIPNLKEAETIPEMLNESLPEQVKAASLGFQRDLKNLIENFEEATEYFQLLINVFAPVFRESQNMHLKNFYVIIPPLTINFIQHIVACKERLSKKNKTGAAFTDDGFAMGLAYIIELLDQTSNLNSLHWFQSINTKITEQRKALEKQKCKEHKDDEKLQQTLSLTEKRLDTFDKEFQLLYFNFNSAKIFFKT</sequence>
<dbReference type="GeneID" id="108739279"/>
<dbReference type="InterPro" id="IPR028282">
    <property type="entry name" value="WASH-7_central"/>
</dbReference>
<feature type="domain" description="WASH complex subunit 4 N-terminal" evidence="2">
    <location>
        <begin position="29"/>
        <end position="575"/>
    </location>
</feature>
<dbReference type="GO" id="GO:0016197">
    <property type="term" value="P:endosomal transport"/>
    <property type="evidence" value="ECO:0007669"/>
    <property type="project" value="TreeGrafter"/>
</dbReference>
<dbReference type="InterPro" id="IPR028191">
    <property type="entry name" value="WASH-4_N"/>
</dbReference>
<protein>
    <submittedName>
        <fullName evidence="5">WASH complex subunit 4</fullName>
    </submittedName>
</protein>
<evidence type="ECO:0000259" key="1">
    <source>
        <dbReference type="Pfam" id="PF14744"/>
    </source>
</evidence>
<dbReference type="Pfam" id="PF14744">
    <property type="entry name" value="WASH-7_mid"/>
    <property type="match status" value="1"/>
</dbReference>
<evidence type="ECO:0000259" key="3">
    <source>
        <dbReference type="Pfam" id="PF14746"/>
    </source>
</evidence>
<dbReference type="InterPro" id="IPR027307">
    <property type="entry name" value="WASH7"/>
</dbReference>
<dbReference type="GO" id="GO:0071203">
    <property type="term" value="C:WASH complex"/>
    <property type="evidence" value="ECO:0007669"/>
    <property type="project" value="InterPro"/>
</dbReference>
<dbReference type="Pfam" id="PF14745">
    <property type="entry name" value="WASH-4_N"/>
    <property type="match status" value="1"/>
</dbReference>
<evidence type="ECO:0000313" key="5">
    <source>
        <dbReference type="RefSeq" id="XP_018328614.1"/>
    </source>
</evidence>
<dbReference type="CTD" id="32594"/>
<dbReference type="KEGG" id="apln:108739279"/>
<evidence type="ECO:0000313" key="4">
    <source>
        <dbReference type="Proteomes" id="UP000192223"/>
    </source>
</evidence>
<reference evidence="5" key="1">
    <citation type="submission" date="2025-08" db="UniProtKB">
        <authorList>
            <consortium name="RefSeq"/>
        </authorList>
    </citation>
    <scope>IDENTIFICATION</scope>
    <source>
        <tissue evidence="5">Entire body</tissue>
    </source>
</reference>
<keyword evidence="4" id="KW-1185">Reference proteome</keyword>
<dbReference type="InParanoid" id="A0A1W4WXN1"/>
<dbReference type="PANTHER" id="PTHR31409:SF0">
    <property type="entry name" value="WASH COMPLEX SUBUNIT 4"/>
    <property type="match status" value="1"/>
</dbReference>
<dbReference type="Pfam" id="PF14746">
    <property type="entry name" value="WASH-7_C"/>
    <property type="match status" value="1"/>
</dbReference>
<organism evidence="4 5">
    <name type="scientific">Agrilus planipennis</name>
    <name type="common">Emerald ash borer</name>
    <name type="synonym">Agrilus marcopoli</name>
    <dbReference type="NCBI Taxonomy" id="224129"/>
    <lineage>
        <taxon>Eukaryota</taxon>
        <taxon>Metazoa</taxon>
        <taxon>Ecdysozoa</taxon>
        <taxon>Arthropoda</taxon>
        <taxon>Hexapoda</taxon>
        <taxon>Insecta</taxon>
        <taxon>Pterygota</taxon>
        <taxon>Neoptera</taxon>
        <taxon>Endopterygota</taxon>
        <taxon>Coleoptera</taxon>
        <taxon>Polyphaga</taxon>
        <taxon>Elateriformia</taxon>
        <taxon>Buprestoidea</taxon>
        <taxon>Buprestidae</taxon>
        <taxon>Agrilinae</taxon>
        <taxon>Agrilus</taxon>
    </lineage>
</organism>
<accession>A0A1W4WXN1</accession>
<dbReference type="RefSeq" id="XP_018328614.1">
    <property type="nucleotide sequence ID" value="XM_018473112.2"/>
</dbReference>
<dbReference type="Proteomes" id="UP000192223">
    <property type="component" value="Unplaced"/>
</dbReference>
<dbReference type="AlphaFoldDB" id="A0A1W4WXN1"/>
<dbReference type="STRING" id="224129.A0A1W4WXN1"/>
<feature type="domain" description="WASH complex subunit 7 central" evidence="1">
    <location>
        <begin position="576"/>
        <end position="905"/>
    </location>
</feature>
<dbReference type="GO" id="GO:0007032">
    <property type="term" value="P:endosome organization"/>
    <property type="evidence" value="ECO:0007669"/>
    <property type="project" value="TreeGrafter"/>
</dbReference>
<dbReference type="GO" id="GO:0005768">
    <property type="term" value="C:endosome"/>
    <property type="evidence" value="ECO:0007669"/>
    <property type="project" value="TreeGrafter"/>
</dbReference>
<gene>
    <name evidence="5" type="primary">LOC108739279</name>
</gene>
<evidence type="ECO:0000259" key="2">
    <source>
        <dbReference type="Pfam" id="PF14745"/>
    </source>
</evidence>